<name>A0A4Q9FFF8_9FLAO</name>
<dbReference type="Pfam" id="PF02872">
    <property type="entry name" value="5_nucleotid_C"/>
    <property type="match status" value="1"/>
</dbReference>
<dbReference type="SUPFAM" id="SSF55816">
    <property type="entry name" value="5'-nucleotidase (syn. UDP-sugar hydrolase), C-terminal domain"/>
    <property type="match status" value="1"/>
</dbReference>
<protein>
    <recommendedName>
        <fullName evidence="1">5'-Nucleotidase C-terminal domain-containing protein</fullName>
    </recommendedName>
</protein>
<keyword evidence="3" id="KW-1185">Reference proteome</keyword>
<dbReference type="PANTHER" id="PTHR11575:SF24">
    <property type="entry name" value="5'-NUCLEOTIDASE"/>
    <property type="match status" value="1"/>
</dbReference>
<sequence length="255" mass="28507">MVNFTKSKLSLCLLVLLLIISCKTEKLHLSKIEGKRLDINKDVSPNPDVEAFIAPYKNRIESDLDSVLAVAVDTYSKNDGELNTAIGNLMADIVQSEGNGIFHKRTGKNIDVVILNHGGIRAEIPKGPVSARTAYNVMPFENEIVVVGLKGKQIDGAINYLVSRKRANPIAGLKIVVDKDFNLISATINNEAIDANKIYYFATSDYLYNRGDNMNFFQPNEGVYELDFKIRNAMIDYFKKTDTINPVIDDRFIIK</sequence>
<dbReference type="GO" id="GO:0009166">
    <property type="term" value="P:nucleotide catabolic process"/>
    <property type="evidence" value="ECO:0007669"/>
    <property type="project" value="InterPro"/>
</dbReference>
<evidence type="ECO:0000259" key="1">
    <source>
        <dbReference type="Pfam" id="PF02872"/>
    </source>
</evidence>
<dbReference type="Gene3D" id="3.90.780.10">
    <property type="entry name" value="5'-Nucleotidase, C-terminal domain"/>
    <property type="match status" value="1"/>
</dbReference>
<comment type="caution">
    <text evidence="2">The sequence shown here is derived from an EMBL/GenBank/DDBJ whole genome shotgun (WGS) entry which is preliminary data.</text>
</comment>
<dbReference type="GO" id="GO:0016787">
    <property type="term" value="F:hydrolase activity"/>
    <property type="evidence" value="ECO:0007669"/>
    <property type="project" value="InterPro"/>
</dbReference>
<evidence type="ECO:0000313" key="2">
    <source>
        <dbReference type="EMBL" id="TBN04380.1"/>
    </source>
</evidence>
<dbReference type="PROSITE" id="PS51257">
    <property type="entry name" value="PROKAR_LIPOPROTEIN"/>
    <property type="match status" value="1"/>
</dbReference>
<gene>
    <name evidence="2" type="ORF">EYD45_07115</name>
</gene>
<organism evidence="2 3">
    <name type="scientific">Hyunsoonleella flava</name>
    <dbReference type="NCBI Taxonomy" id="2527939"/>
    <lineage>
        <taxon>Bacteria</taxon>
        <taxon>Pseudomonadati</taxon>
        <taxon>Bacteroidota</taxon>
        <taxon>Flavobacteriia</taxon>
        <taxon>Flavobacteriales</taxon>
        <taxon>Flavobacteriaceae</taxon>
    </lineage>
</organism>
<dbReference type="RefSeq" id="WP_130963849.1">
    <property type="nucleotide sequence ID" value="NZ_SIRT01000004.1"/>
</dbReference>
<feature type="domain" description="5'-Nucleotidase C-terminal" evidence="1">
    <location>
        <begin position="75"/>
        <end position="217"/>
    </location>
</feature>
<proteinExistence type="predicted"/>
<dbReference type="PANTHER" id="PTHR11575">
    <property type="entry name" value="5'-NUCLEOTIDASE-RELATED"/>
    <property type="match status" value="1"/>
</dbReference>
<reference evidence="2 3" key="1">
    <citation type="submission" date="2019-02" db="EMBL/GenBank/DDBJ databases">
        <title>Hyunsoonleella sp., isolated from marine sediment.</title>
        <authorList>
            <person name="Liu B.-T."/>
        </authorList>
    </citation>
    <scope>NUCLEOTIDE SEQUENCE [LARGE SCALE GENOMIC DNA]</scope>
    <source>
        <strain evidence="2 3">T58</strain>
    </source>
</reference>
<accession>A0A4Q9FFF8</accession>
<dbReference type="EMBL" id="SIRT01000004">
    <property type="protein sequence ID" value="TBN04380.1"/>
    <property type="molecule type" value="Genomic_DNA"/>
</dbReference>
<evidence type="ECO:0000313" key="3">
    <source>
        <dbReference type="Proteomes" id="UP000291142"/>
    </source>
</evidence>
<dbReference type="Proteomes" id="UP000291142">
    <property type="component" value="Unassembled WGS sequence"/>
</dbReference>
<dbReference type="AlphaFoldDB" id="A0A4Q9FFF8"/>
<dbReference type="PRINTS" id="PR01607">
    <property type="entry name" value="APYRASEFAMLY"/>
</dbReference>
<dbReference type="OrthoDB" id="4762412at2"/>
<dbReference type="InterPro" id="IPR006179">
    <property type="entry name" value="5_nucleotidase/apyrase"/>
</dbReference>
<dbReference type="InterPro" id="IPR008334">
    <property type="entry name" value="5'-Nucleotdase_C"/>
</dbReference>
<dbReference type="InterPro" id="IPR036907">
    <property type="entry name" value="5'-Nucleotdase_C_sf"/>
</dbReference>